<evidence type="ECO:0000313" key="1">
    <source>
        <dbReference type="EMBL" id="OUZ38662.1"/>
    </source>
</evidence>
<reference evidence="1 2" key="1">
    <citation type="journal article" date="2017" name="Int. J. Syst. Evol. Microbiol.">
        <title>Solibacillus kalamii sp. nov., isolated from a high-efficiency particulate arrestance filter system used in the International Space Station.</title>
        <authorList>
            <person name="Checinska Sielaff A."/>
            <person name="Kumar R.M."/>
            <person name="Pal D."/>
            <person name="Mayilraj S."/>
            <person name="Venkateswaran K."/>
        </authorList>
    </citation>
    <scope>NUCLEOTIDE SEQUENCE [LARGE SCALE GENOMIC DNA]</scope>
    <source>
        <strain evidence="1 2">ISSFR-015</strain>
    </source>
</reference>
<evidence type="ECO:0000313" key="2">
    <source>
        <dbReference type="Proteomes" id="UP000196594"/>
    </source>
</evidence>
<comment type="caution">
    <text evidence="1">The sequence shown here is derived from an EMBL/GenBank/DDBJ whole genome shotgun (WGS) entry which is preliminary data.</text>
</comment>
<organism evidence="1 2">
    <name type="scientific">Solibacillus kalamii</name>
    <dbReference type="NCBI Taxonomy" id="1748298"/>
    <lineage>
        <taxon>Bacteria</taxon>
        <taxon>Bacillati</taxon>
        <taxon>Bacillota</taxon>
        <taxon>Bacilli</taxon>
        <taxon>Bacillales</taxon>
        <taxon>Caryophanaceae</taxon>
        <taxon>Solibacillus</taxon>
    </lineage>
</organism>
<proteinExistence type="predicted"/>
<dbReference type="EMBL" id="NHNT01000007">
    <property type="protein sequence ID" value="OUZ38662.1"/>
    <property type="molecule type" value="Genomic_DNA"/>
</dbReference>
<dbReference type="RefSeq" id="WP_087617566.1">
    <property type="nucleotide sequence ID" value="NZ_JAFBEY010000005.1"/>
</dbReference>
<sequence>MGNIFEWGNPPYDLKDYNEKPYVFCNEGSWSSVFLNDLLHYLKLSIKKEQEVELIRFWVGESDWKLKKLRFTLEEIEYYHLENITNQHYIRVSFD</sequence>
<protein>
    <submittedName>
        <fullName evidence="1">Uncharacterized protein</fullName>
    </submittedName>
</protein>
<keyword evidence="2" id="KW-1185">Reference proteome</keyword>
<gene>
    <name evidence="1" type="ORF">CBM15_11130</name>
</gene>
<name>A0ABX3ZG12_9BACL</name>
<dbReference type="Proteomes" id="UP000196594">
    <property type="component" value="Unassembled WGS sequence"/>
</dbReference>
<accession>A0ABX3ZG12</accession>